<dbReference type="InterPro" id="IPR016166">
    <property type="entry name" value="FAD-bd_PCMH"/>
</dbReference>
<keyword evidence="4" id="KW-0274">FAD</keyword>
<dbReference type="AlphaFoldDB" id="A0A9P8W5L3"/>
<evidence type="ECO:0000256" key="4">
    <source>
        <dbReference type="ARBA" id="ARBA00022827"/>
    </source>
</evidence>
<evidence type="ECO:0000256" key="5">
    <source>
        <dbReference type="ARBA" id="ARBA00023002"/>
    </source>
</evidence>
<evidence type="ECO:0000256" key="2">
    <source>
        <dbReference type="ARBA" id="ARBA00005466"/>
    </source>
</evidence>
<dbReference type="InterPro" id="IPR016169">
    <property type="entry name" value="FAD-bd_PCMH_sub2"/>
</dbReference>
<evidence type="ECO:0000313" key="9">
    <source>
        <dbReference type="Proteomes" id="UP000777438"/>
    </source>
</evidence>
<reference evidence="8 9" key="1">
    <citation type="journal article" date="2021" name="Nat. Commun.">
        <title>Genetic determinants of endophytism in the Arabidopsis root mycobiome.</title>
        <authorList>
            <person name="Mesny F."/>
            <person name="Miyauchi S."/>
            <person name="Thiergart T."/>
            <person name="Pickel B."/>
            <person name="Atanasova L."/>
            <person name="Karlsson M."/>
            <person name="Huettel B."/>
            <person name="Barry K.W."/>
            <person name="Haridas S."/>
            <person name="Chen C."/>
            <person name="Bauer D."/>
            <person name="Andreopoulos W."/>
            <person name="Pangilinan J."/>
            <person name="LaButti K."/>
            <person name="Riley R."/>
            <person name="Lipzen A."/>
            <person name="Clum A."/>
            <person name="Drula E."/>
            <person name="Henrissat B."/>
            <person name="Kohler A."/>
            <person name="Grigoriev I.V."/>
            <person name="Martin F.M."/>
            <person name="Hacquard S."/>
        </authorList>
    </citation>
    <scope>NUCLEOTIDE SEQUENCE [LARGE SCALE GENOMIC DNA]</scope>
    <source>
        <strain evidence="8 9">MPI-CAGE-CH-0241</strain>
    </source>
</reference>
<dbReference type="InterPro" id="IPR036318">
    <property type="entry name" value="FAD-bd_PCMH-like_sf"/>
</dbReference>
<evidence type="ECO:0000313" key="8">
    <source>
        <dbReference type="EMBL" id="KAH6888453.1"/>
    </source>
</evidence>
<dbReference type="Proteomes" id="UP000777438">
    <property type="component" value="Unassembled WGS sequence"/>
</dbReference>
<dbReference type="SUPFAM" id="SSF56176">
    <property type="entry name" value="FAD-binding/transporter-associated domain-like"/>
    <property type="match status" value="1"/>
</dbReference>
<dbReference type="Gene3D" id="3.30.43.10">
    <property type="entry name" value="Uridine Diphospho-n-acetylenolpyruvylglucosamine Reductase, domain 2"/>
    <property type="match status" value="1"/>
</dbReference>
<dbReference type="InterPro" id="IPR050416">
    <property type="entry name" value="FAD-linked_Oxidoreductase"/>
</dbReference>
<dbReference type="InterPro" id="IPR016167">
    <property type="entry name" value="FAD-bd_PCMH_sub1"/>
</dbReference>
<comment type="caution">
    <text evidence="8">The sequence shown here is derived from an EMBL/GenBank/DDBJ whole genome shotgun (WGS) entry which is preliminary data.</text>
</comment>
<dbReference type="Pfam" id="PF01565">
    <property type="entry name" value="FAD_binding_4"/>
    <property type="match status" value="1"/>
</dbReference>
<organism evidence="8 9">
    <name type="scientific">Thelonectria olida</name>
    <dbReference type="NCBI Taxonomy" id="1576542"/>
    <lineage>
        <taxon>Eukaryota</taxon>
        <taxon>Fungi</taxon>
        <taxon>Dikarya</taxon>
        <taxon>Ascomycota</taxon>
        <taxon>Pezizomycotina</taxon>
        <taxon>Sordariomycetes</taxon>
        <taxon>Hypocreomycetidae</taxon>
        <taxon>Hypocreales</taxon>
        <taxon>Nectriaceae</taxon>
        <taxon>Thelonectria</taxon>
    </lineage>
</organism>
<name>A0A9P8W5L3_9HYPO</name>
<dbReference type="InterPro" id="IPR012951">
    <property type="entry name" value="BBE"/>
</dbReference>
<comment type="cofactor">
    <cofactor evidence="1">
        <name>FAD</name>
        <dbReference type="ChEBI" id="CHEBI:57692"/>
    </cofactor>
</comment>
<dbReference type="GO" id="GO:0071949">
    <property type="term" value="F:FAD binding"/>
    <property type="evidence" value="ECO:0007669"/>
    <property type="project" value="InterPro"/>
</dbReference>
<proteinExistence type="inferred from homology"/>
<evidence type="ECO:0000256" key="6">
    <source>
        <dbReference type="SAM" id="SignalP"/>
    </source>
</evidence>
<feature type="chain" id="PRO_5040263986" description="FAD-binding PCMH-type domain-containing protein" evidence="6">
    <location>
        <begin position="25"/>
        <end position="509"/>
    </location>
</feature>
<keyword evidence="6" id="KW-0732">Signal</keyword>
<dbReference type="GO" id="GO:0016491">
    <property type="term" value="F:oxidoreductase activity"/>
    <property type="evidence" value="ECO:0007669"/>
    <property type="project" value="UniProtKB-KW"/>
</dbReference>
<evidence type="ECO:0000256" key="1">
    <source>
        <dbReference type="ARBA" id="ARBA00001974"/>
    </source>
</evidence>
<gene>
    <name evidence="8" type="ORF">B0T10DRAFT_405689</name>
</gene>
<keyword evidence="3" id="KW-0285">Flavoprotein</keyword>
<feature type="signal peptide" evidence="6">
    <location>
        <begin position="1"/>
        <end position="24"/>
    </location>
</feature>
<keyword evidence="9" id="KW-1185">Reference proteome</keyword>
<dbReference type="EMBL" id="JAGPYM010000012">
    <property type="protein sequence ID" value="KAH6888453.1"/>
    <property type="molecule type" value="Genomic_DNA"/>
</dbReference>
<comment type="similarity">
    <text evidence="2">Belongs to the oxygen-dependent FAD-linked oxidoreductase family.</text>
</comment>
<keyword evidence="5" id="KW-0560">Oxidoreductase</keyword>
<dbReference type="Pfam" id="PF08031">
    <property type="entry name" value="BBE"/>
    <property type="match status" value="1"/>
</dbReference>
<dbReference type="Gene3D" id="3.30.465.10">
    <property type="match status" value="1"/>
</dbReference>
<dbReference type="OrthoDB" id="415825at2759"/>
<dbReference type="Gene3D" id="3.40.462.20">
    <property type="match status" value="1"/>
</dbReference>
<evidence type="ECO:0000256" key="3">
    <source>
        <dbReference type="ARBA" id="ARBA00022630"/>
    </source>
</evidence>
<dbReference type="PROSITE" id="PS51387">
    <property type="entry name" value="FAD_PCMH"/>
    <property type="match status" value="1"/>
</dbReference>
<sequence length="509" mass="55027">MRLRTFPLLGAILATWSPVPIASAQYADNPDTHAGFRKALERRLSSNASIFTPGSQGFENTTERWSPFSAPDFTTVVRVANTHDVANTIKLANQHKLPFLATNHKHGHSILMENLQGGVQIDVSGLETIQLSTTQENAVTLGGGVYTEEVINYLFDHGMMSASGSCGCVGLVGAALGGGIGKTQGQFGLMLDNILDVTVVLANGDVVVASERSHSDLFWGLRGAGHNFGVVTELTYRTHELFPADGHWYVAILWFSNDKMEDVLEIYNKFTGPGSNFGLTLTIQIGFNPDLSDTEPSIGLLINYAGSEEQASQFADPFLELADFSVVNASIPYPQVAFASGSGVDSPSCQNSLLRHPQHPIQLNTTDIPTVRAISNAIRDAVAAHPGLNGAVAIESYGWQAVQAVPAKSTAYPWRGDYIYAFWSGSYVDASLDEPALALGEEIRGLFLNGTGGSDLHAYVNYALGSEGFGEIYGNEKWRQERLVALKHKYDPKGVFAYHHPIPLSHGRE</sequence>
<accession>A0A9P8W5L3</accession>
<dbReference type="PANTHER" id="PTHR42973:SF9">
    <property type="entry name" value="FAD-BINDING PCMH-TYPE DOMAIN-CONTAINING PROTEIN-RELATED"/>
    <property type="match status" value="1"/>
</dbReference>
<dbReference type="PANTHER" id="PTHR42973">
    <property type="entry name" value="BINDING OXIDOREDUCTASE, PUTATIVE (AFU_ORTHOLOGUE AFUA_1G17690)-RELATED"/>
    <property type="match status" value="1"/>
</dbReference>
<protein>
    <recommendedName>
        <fullName evidence="7">FAD-binding PCMH-type domain-containing protein</fullName>
    </recommendedName>
</protein>
<feature type="domain" description="FAD-binding PCMH-type" evidence="7">
    <location>
        <begin position="68"/>
        <end position="241"/>
    </location>
</feature>
<evidence type="ECO:0000259" key="7">
    <source>
        <dbReference type="PROSITE" id="PS51387"/>
    </source>
</evidence>
<dbReference type="InterPro" id="IPR006094">
    <property type="entry name" value="Oxid_FAD_bind_N"/>
</dbReference>